<dbReference type="SMART" id="SM00220">
    <property type="entry name" value="S_TKc"/>
    <property type="match status" value="1"/>
</dbReference>
<dbReference type="GO" id="GO:0005524">
    <property type="term" value="F:ATP binding"/>
    <property type="evidence" value="ECO:0007669"/>
    <property type="project" value="InterPro"/>
</dbReference>
<dbReference type="EMBL" id="JAEHOC010000051">
    <property type="protein sequence ID" value="KAG2425970.1"/>
    <property type="molecule type" value="Genomic_DNA"/>
</dbReference>
<feature type="region of interest" description="Disordered" evidence="1">
    <location>
        <begin position="90"/>
        <end position="157"/>
    </location>
</feature>
<dbReference type="OrthoDB" id="346907at2759"/>
<dbReference type="InterPro" id="IPR011009">
    <property type="entry name" value="Kinase-like_dom_sf"/>
</dbReference>
<organism evidence="3 4">
    <name type="scientific">Chlamydomonas incerta</name>
    <dbReference type="NCBI Taxonomy" id="51695"/>
    <lineage>
        <taxon>Eukaryota</taxon>
        <taxon>Viridiplantae</taxon>
        <taxon>Chlorophyta</taxon>
        <taxon>core chlorophytes</taxon>
        <taxon>Chlorophyceae</taxon>
        <taxon>CS clade</taxon>
        <taxon>Chlamydomonadales</taxon>
        <taxon>Chlamydomonadaceae</taxon>
        <taxon>Chlamydomonas</taxon>
    </lineage>
</organism>
<evidence type="ECO:0000313" key="4">
    <source>
        <dbReference type="Proteomes" id="UP000650467"/>
    </source>
</evidence>
<comment type="caution">
    <text evidence="3">The sequence shown here is derived from an EMBL/GenBank/DDBJ whole genome shotgun (WGS) entry which is preliminary data.</text>
</comment>
<dbReference type="Gene3D" id="1.10.510.10">
    <property type="entry name" value="Transferase(Phosphotransferase) domain 1"/>
    <property type="match status" value="1"/>
</dbReference>
<evidence type="ECO:0000313" key="3">
    <source>
        <dbReference type="EMBL" id="KAG2425970.1"/>
    </source>
</evidence>
<dbReference type="GO" id="GO:0004674">
    <property type="term" value="F:protein serine/threonine kinase activity"/>
    <property type="evidence" value="ECO:0007669"/>
    <property type="project" value="InterPro"/>
</dbReference>
<dbReference type="InterPro" id="IPR045269">
    <property type="entry name" value="Atg1-like"/>
</dbReference>
<name>A0A835SSI4_CHLIN</name>
<feature type="compositionally biased region" description="Low complexity" evidence="1">
    <location>
        <begin position="98"/>
        <end position="110"/>
    </location>
</feature>
<dbReference type="GO" id="GO:0005737">
    <property type="term" value="C:cytoplasm"/>
    <property type="evidence" value="ECO:0007669"/>
    <property type="project" value="TreeGrafter"/>
</dbReference>
<sequence>MANQITFADPHPLGLDFRFSHPVRLLGTGSFGKVYLCCLRTVAPPQPPQPDPAATSAAAHDAGGGASTNGGACSMQTGTEASCGGERLMSIDLDGSSHHNNNGTHGHAAAGAGGQGQAQGQGQAACGAGGAGGQGQAANGQHSCAHTAHEGTAGGAPPAEPAYEYQWVAVKIFKPLVQCDLRSLEYLKREVVCQRRLQHQHVIGFREVGITSGELRLYLALEYANGGNLKQWLAERGGRLAEPVARWFTQQLVYGLAYCHAHGVFNRDIKPENLLLDTGGGLEQPLLKVADFGLAKSSNDSAPNSCVGSPNFMAPEVFTSKQYDGRKADVFSCGVVLYQLVFGALPFHRTLEGKPLDFKHNMRDILKNMKAEAWPHLIPTAPPAQPGAGPRPVVAASPGLLDLLTGMLRYDPARRLSLYEVKRHPWYREGLSDEVYALLLEDDAGSGGGGGGKHAEDGGCGWHGAGQQSVEVIEQEFARILEFTAALHHEAAQKAVDSEFQLE</sequence>
<proteinExistence type="predicted"/>
<accession>A0A835SSI4</accession>
<feature type="compositionally biased region" description="Low complexity" evidence="1">
    <location>
        <begin position="52"/>
        <end position="61"/>
    </location>
</feature>
<reference evidence="3" key="1">
    <citation type="journal article" date="2020" name="bioRxiv">
        <title>Comparative genomics of Chlamydomonas.</title>
        <authorList>
            <person name="Craig R.J."/>
            <person name="Hasan A.R."/>
            <person name="Ness R.W."/>
            <person name="Keightley P.D."/>
        </authorList>
    </citation>
    <scope>NUCLEOTIDE SEQUENCE</scope>
    <source>
        <strain evidence="3">SAG 7.73</strain>
    </source>
</reference>
<dbReference type="Pfam" id="PF00069">
    <property type="entry name" value="Pkinase"/>
    <property type="match status" value="1"/>
</dbReference>
<keyword evidence="4" id="KW-1185">Reference proteome</keyword>
<dbReference type="PANTHER" id="PTHR24348">
    <property type="entry name" value="SERINE/THREONINE-PROTEIN KINASE UNC-51-RELATED"/>
    <property type="match status" value="1"/>
</dbReference>
<feature type="compositionally biased region" description="Low complexity" evidence="1">
    <location>
        <begin position="136"/>
        <end position="146"/>
    </location>
</feature>
<evidence type="ECO:0000256" key="1">
    <source>
        <dbReference type="SAM" id="MobiDB-lite"/>
    </source>
</evidence>
<dbReference type="PROSITE" id="PS50011">
    <property type="entry name" value="PROTEIN_KINASE_DOM"/>
    <property type="match status" value="1"/>
</dbReference>
<feature type="domain" description="Protein kinase" evidence="2">
    <location>
        <begin position="20"/>
        <end position="427"/>
    </location>
</feature>
<dbReference type="Proteomes" id="UP000650467">
    <property type="component" value="Unassembled WGS sequence"/>
</dbReference>
<gene>
    <name evidence="3" type="ORF">HXX76_013341</name>
</gene>
<dbReference type="GO" id="GO:0010506">
    <property type="term" value="P:regulation of autophagy"/>
    <property type="evidence" value="ECO:0007669"/>
    <property type="project" value="InterPro"/>
</dbReference>
<feature type="region of interest" description="Disordered" evidence="1">
    <location>
        <begin position="47"/>
        <end position="73"/>
    </location>
</feature>
<dbReference type="InterPro" id="IPR000719">
    <property type="entry name" value="Prot_kinase_dom"/>
</dbReference>
<dbReference type="SUPFAM" id="SSF56112">
    <property type="entry name" value="Protein kinase-like (PK-like)"/>
    <property type="match status" value="1"/>
</dbReference>
<dbReference type="AlphaFoldDB" id="A0A835SSI4"/>
<evidence type="ECO:0000259" key="2">
    <source>
        <dbReference type="PROSITE" id="PS50011"/>
    </source>
</evidence>
<protein>
    <recommendedName>
        <fullName evidence="2">Protein kinase domain-containing protein</fullName>
    </recommendedName>
</protein>